<gene>
    <name evidence="4" type="ORF">FB45DRAFT_932940</name>
</gene>
<feature type="transmembrane region" description="Helical" evidence="2">
    <location>
        <begin position="52"/>
        <end position="73"/>
    </location>
</feature>
<feature type="transmembrane region" description="Helical" evidence="2">
    <location>
        <begin position="93"/>
        <end position="111"/>
    </location>
</feature>
<dbReference type="PANTHER" id="PTHR40465:SF1">
    <property type="entry name" value="DUF6534 DOMAIN-CONTAINING PROTEIN"/>
    <property type="match status" value="1"/>
</dbReference>
<feature type="transmembrane region" description="Helical" evidence="2">
    <location>
        <begin position="123"/>
        <end position="148"/>
    </location>
</feature>
<evidence type="ECO:0000259" key="3">
    <source>
        <dbReference type="Pfam" id="PF20152"/>
    </source>
</evidence>
<name>A0AAD7BDA6_9AGAR</name>
<evidence type="ECO:0000313" key="5">
    <source>
        <dbReference type="Proteomes" id="UP001221142"/>
    </source>
</evidence>
<feature type="transmembrane region" description="Helical" evidence="2">
    <location>
        <begin position="203"/>
        <end position="224"/>
    </location>
</feature>
<dbReference type="InterPro" id="IPR045339">
    <property type="entry name" value="DUF6534"/>
</dbReference>
<feature type="region of interest" description="Disordered" evidence="1">
    <location>
        <begin position="273"/>
        <end position="301"/>
    </location>
</feature>
<sequence>MASAPPVVDCLGDRTTPALFGMFFNYALHGALTVQVYRYYCMFPRDNNSVKLIVCFVYLLELGETSILTFSGYTTFGPGYGNSPMLNRHTATWIAQWIMTPLIPTIVQLFYTHRLYSVSDSKILGAIVLVLSCIEFGTATVAAILQYFGSAAGSVGLKATVLVISLSACAACDILLAVAMGYHAGLKKGVIMSTAMRNTVSRIVLFTIHTGTITALTAVVQIFLVVALSSHGYFQTGSYVSVKLYSNSLLALLNARAVTIGGRHDLTPSQKMAELSIPDSGMNQRSDTIRRTEGHAFERSS</sequence>
<protein>
    <recommendedName>
        <fullName evidence="3">DUF6534 domain-containing protein</fullName>
    </recommendedName>
</protein>
<keyword evidence="2" id="KW-0812">Transmembrane</keyword>
<dbReference type="AlphaFoldDB" id="A0AAD7BDA6"/>
<evidence type="ECO:0000256" key="2">
    <source>
        <dbReference type="SAM" id="Phobius"/>
    </source>
</evidence>
<feature type="compositionally biased region" description="Basic and acidic residues" evidence="1">
    <location>
        <begin position="287"/>
        <end position="301"/>
    </location>
</feature>
<keyword evidence="2" id="KW-1133">Transmembrane helix</keyword>
<dbReference type="Proteomes" id="UP001221142">
    <property type="component" value="Unassembled WGS sequence"/>
</dbReference>
<keyword evidence="5" id="KW-1185">Reference proteome</keyword>
<feature type="transmembrane region" description="Helical" evidence="2">
    <location>
        <begin position="160"/>
        <end position="182"/>
    </location>
</feature>
<dbReference type="PANTHER" id="PTHR40465">
    <property type="entry name" value="CHROMOSOME 1, WHOLE GENOME SHOTGUN SEQUENCE"/>
    <property type="match status" value="1"/>
</dbReference>
<dbReference type="Pfam" id="PF20152">
    <property type="entry name" value="DUF6534"/>
    <property type="match status" value="1"/>
</dbReference>
<evidence type="ECO:0000313" key="4">
    <source>
        <dbReference type="EMBL" id="KAJ7617907.1"/>
    </source>
</evidence>
<feature type="domain" description="DUF6534" evidence="3">
    <location>
        <begin position="170"/>
        <end position="257"/>
    </location>
</feature>
<keyword evidence="2" id="KW-0472">Membrane</keyword>
<proteinExistence type="predicted"/>
<accession>A0AAD7BDA6</accession>
<dbReference type="EMBL" id="JARKIF010000020">
    <property type="protein sequence ID" value="KAJ7617907.1"/>
    <property type="molecule type" value="Genomic_DNA"/>
</dbReference>
<organism evidence="4 5">
    <name type="scientific">Roridomyces roridus</name>
    <dbReference type="NCBI Taxonomy" id="1738132"/>
    <lineage>
        <taxon>Eukaryota</taxon>
        <taxon>Fungi</taxon>
        <taxon>Dikarya</taxon>
        <taxon>Basidiomycota</taxon>
        <taxon>Agaricomycotina</taxon>
        <taxon>Agaricomycetes</taxon>
        <taxon>Agaricomycetidae</taxon>
        <taxon>Agaricales</taxon>
        <taxon>Marasmiineae</taxon>
        <taxon>Mycenaceae</taxon>
        <taxon>Roridomyces</taxon>
    </lineage>
</organism>
<evidence type="ECO:0000256" key="1">
    <source>
        <dbReference type="SAM" id="MobiDB-lite"/>
    </source>
</evidence>
<feature type="transmembrane region" description="Helical" evidence="2">
    <location>
        <begin position="20"/>
        <end position="40"/>
    </location>
</feature>
<comment type="caution">
    <text evidence="4">The sequence shown here is derived from an EMBL/GenBank/DDBJ whole genome shotgun (WGS) entry which is preliminary data.</text>
</comment>
<reference evidence="4" key="1">
    <citation type="submission" date="2023-03" db="EMBL/GenBank/DDBJ databases">
        <title>Massive genome expansion in bonnet fungi (Mycena s.s.) driven by repeated elements and novel gene families across ecological guilds.</title>
        <authorList>
            <consortium name="Lawrence Berkeley National Laboratory"/>
            <person name="Harder C.B."/>
            <person name="Miyauchi S."/>
            <person name="Viragh M."/>
            <person name="Kuo A."/>
            <person name="Thoen E."/>
            <person name="Andreopoulos B."/>
            <person name="Lu D."/>
            <person name="Skrede I."/>
            <person name="Drula E."/>
            <person name="Henrissat B."/>
            <person name="Morin E."/>
            <person name="Kohler A."/>
            <person name="Barry K."/>
            <person name="LaButti K."/>
            <person name="Morin E."/>
            <person name="Salamov A."/>
            <person name="Lipzen A."/>
            <person name="Mereny Z."/>
            <person name="Hegedus B."/>
            <person name="Baldrian P."/>
            <person name="Stursova M."/>
            <person name="Weitz H."/>
            <person name="Taylor A."/>
            <person name="Grigoriev I.V."/>
            <person name="Nagy L.G."/>
            <person name="Martin F."/>
            <person name="Kauserud H."/>
        </authorList>
    </citation>
    <scope>NUCLEOTIDE SEQUENCE</scope>
    <source>
        <strain evidence="4">9284</strain>
    </source>
</reference>